<organism evidence="1 2">
    <name type="scientific">Candidatus Uhrbacteria bacterium RIFCSPLOWO2_01_FULL_47_25</name>
    <dbReference type="NCBI Taxonomy" id="1802402"/>
    <lineage>
        <taxon>Bacteria</taxon>
        <taxon>Candidatus Uhriibacteriota</taxon>
    </lineage>
</organism>
<gene>
    <name evidence="1" type="ORF">A2936_01810</name>
</gene>
<dbReference type="Proteomes" id="UP000176846">
    <property type="component" value="Unassembled WGS sequence"/>
</dbReference>
<proteinExistence type="predicted"/>
<comment type="caution">
    <text evidence="1">The sequence shown here is derived from an EMBL/GenBank/DDBJ whole genome shotgun (WGS) entry which is preliminary data.</text>
</comment>
<accession>A0A1F7UTG5</accession>
<dbReference type="EMBL" id="MGEK01000027">
    <property type="protein sequence ID" value="OGL81555.1"/>
    <property type="molecule type" value="Genomic_DNA"/>
</dbReference>
<dbReference type="AlphaFoldDB" id="A0A1F7UTG5"/>
<evidence type="ECO:0000313" key="2">
    <source>
        <dbReference type="Proteomes" id="UP000176846"/>
    </source>
</evidence>
<name>A0A1F7UTG5_9BACT</name>
<evidence type="ECO:0000313" key="1">
    <source>
        <dbReference type="EMBL" id="OGL81555.1"/>
    </source>
</evidence>
<sequence length="106" mass="10537">MTLPYGRGLYGHRIHATNNIKATAAITPPTERVGTGFGSDGEHGLAVTGGETAVAVEVAVGVGVAVLMTVDVTVQTAVALGVDVMVRVVVTVKLGGTVTLGVAVAV</sequence>
<reference evidence="1 2" key="1">
    <citation type="journal article" date="2016" name="Nat. Commun.">
        <title>Thousands of microbial genomes shed light on interconnected biogeochemical processes in an aquifer system.</title>
        <authorList>
            <person name="Anantharaman K."/>
            <person name="Brown C.T."/>
            <person name="Hug L.A."/>
            <person name="Sharon I."/>
            <person name="Castelle C.J."/>
            <person name="Probst A.J."/>
            <person name="Thomas B.C."/>
            <person name="Singh A."/>
            <person name="Wilkins M.J."/>
            <person name="Karaoz U."/>
            <person name="Brodie E.L."/>
            <person name="Williams K.H."/>
            <person name="Hubbard S.S."/>
            <person name="Banfield J.F."/>
        </authorList>
    </citation>
    <scope>NUCLEOTIDE SEQUENCE [LARGE SCALE GENOMIC DNA]</scope>
</reference>
<protein>
    <submittedName>
        <fullName evidence="1">Uncharacterized protein</fullName>
    </submittedName>
</protein>